<feature type="transmembrane region" description="Helical" evidence="10">
    <location>
        <begin position="72"/>
        <end position="93"/>
    </location>
</feature>
<dbReference type="RefSeq" id="XP_012944426.1">
    <property type="nucleotide sequence ID" value="XM_013088972.2"/>
</dbReference>
<organism evidence="13 14">
    <name type="scientific">Aplysia californica</name>
    <name type="common">California sea hare</name>
    <dbReference type="NCBI Taxonomy" id="6500"/>
    <lineage>
        <taxon>Eukaryota</taxon>
        <taxon>Metazoa</taxon>
        <taxon>Spiralia</taxon>
        <taxon>Lophotrochozoa</taxon>
        <taxon>Mollusca</taxon>
        <taxon>Gastropoda</taxon>
        <taxon>Heterobranchia</taxon>
        <taxon>Euthyneura</taxon>
        <taxon>Tectipleura</taxon>
        <taxon>Aplysiida</taxon>
        <taxon>Aplysioidea</taxon>
        <taxon>Aplysiidae</taxon>
        <taxon>Aplysia</taxon>
    </lineage>
</organism>
<keyword evidence="4 10" id="KW-1133">Transmembrane helix</keyword>
<dbReference type="PRINTS" id="PR00237">
    <property type="entry name" value="GPCRRHODOPSN"/>
</dbReference>
<evidence type="ECO:0000256" key="6">
    <source>
        <dbReference type="ARBA" id="ARBA00023136"/>
    </source>
</evidence>
<feature type="domain" description="G-protein coupled receptors family 1 profile" evidence="12">
    <location>
        <begin position="85"/>
        <end position="391"/>
    </location>
</feature>
<evidence type="ECO:0000256" key="11">
    <source>
        <dbReference type="SAM" id="MobiDB-lite"/>
    </source>
</evidence>
<evidence type="ECO:0000256" key="10">
    <source>
        <dbReference type="RuleBase" id="RU046427"/>
    </source>
</evidence>
<name>A0ABM1ABB6_APLCA</name>
<dbReference type="GeneID" id="101855830"/>
<dbReference type="PANTHER" id="PTHR24241:SF161">
    <property type="entry name" value="G-PROTEIN COUPLED RECEPTORS FAMILY 1 PROFILE DOMAIN-CONTAINING PROTEIN"/>
    <property type="match status" value="1"/>
</dbReference>
<comment type="subcellular location">
    <subcellularLocation>
        <location evidence="1 10">Cell membrane</location>
        <topology evidence="1 10">Multi-pass membrane protein</topology>
    </subcellularLocation>
</comment>
<dbReference type="PANTHER" id="PTHR24241">
    <property type="entry name" value="NEUROPEPTIDE RECEPTOR-RELATED G-PROTEIN COUPLED RECEPTOR"/>
    <property type="match status" value="1"/>
</dbReference>
<evidence type="ECO:0000313" key="14">
    <source>
        <dbReference type="RefSeq" id="XP_012944426.1"/>
    </source>
</evidence>
<feature type="transmembrane region" description="Helical" evidence="10">
    <location>
        <begin position="336"/>
        <end position="360"/>
    </location>
</feature>
<dbReference type="CDD" id="cd15196">
    <property type="entry name" value="7tmA_Vasopressin_Oxytocin"/>
    <property type="match status" value="1"/>
</dbReference>
<feature type="transmembrane region" description="Helical" evidence="10">
    <location>
        <begin position="146"/>
        <end position="164"/>
    </location>
</feature>
<dbReference type="InterPro" id="IPR017452">
    <property type="entry name" value="GPCR_Rhodpsn_7TM"/>
</dbReference>
<gene>
    <name evidence="14" type="primary">LOC101855830</name>
</gene>
<feature type="region of interest" description="Disordered" evidence="11">
    <location>
        <begin position="404"/>
        <end position="470"/>
    </location>
</feature>
<keyword evidence="2" id="KW-1003">Cell membrane</keyword>
<keyword evidence="9 10" id="KW-0807">Transducer</keyword>
<dbReference type="Gene3D" id="1.20.1070.10">
    <property type="entry name" value="Rhodopsin 7-helix transmembrane proteins"/>
    <property type="match status" value="1"/>
</dbReference>
<dbReference type="PROSITE" id="PS50262">
    <property type="entry name" value="G_PROTEIN_RECEP_F1_2"/>
    <property type="match status" value="1"/>
</dbReference>
<sequence>MEIQLRVTAESEAILLLPTSGSVTQQDRTPDVTSPSQLMTSAGLLNESLGRTEANQSDAYLDRSDNLAKIEIAVLATILCLAVFGNAVVLLVLKLRRQNMSRMQWFIAHLAVADLFTAFFNVLPQLAWDITLVFVGNDFLCRTVKYLQVVAMYASSYVLVMAAIDRYMSICHPLTSQTLSPKRVNLMIAFAWLLSCLFSAPQLFIFSYQEVDDGVYDCYGKFLPGWGMQAYITWIFLTDYAIPFLVLAFCYGRICLAVWASVGAKESASTNNSCVRKSNGTDHKSFRLRILFQRKREHPTASITSRDSADPNSLIAVSAKPRGHQRRVSRSKIKTIKLTLAVVLCYLVCWAPFFVVQMWMAYEDDAFIEHPFIVVFMLLASLNSCTNPWIYLAFSGRSCPRGPFRRGGGESSPHPSTHVTSAGESMDSRTRSSCMDMSHGRTNFTRLPRGSSRFGSPKSVEKIANSNSKC</sequence>
<comment type="similarity">
    <text evidence="10">Belongs to the G-protein coupled receptor 1 family. Vasopressin/oxytocin receptor subfamily.</text>
</comment>
<dbReference type="InterPro" id="IPR000276">
    <property type="entry name" value="GPCR_Rhodpsn"/>
</dbReference>
<dbReference type="Pfam" id="PF00001">
    <property type="entry name" value="7tm_1"/>
    <property type="match status" value="1"/>
</dbReference>
<dbReference type="InterPro" id="IPR001817">
    <property type="entry name" value="Vasoprsn_rcpt"/>
</dbReference>
<feature type="transmembrane region" description="Helical" evidence="10">
    <location>
        <begin position="372"/>
        <end position="394"/>
    </location>
</feature>
<proteinExistence type="inferred from homology"/>
<evidence type="ECO:0000256" key="7">
    <source>
        <dbReference type="ARBA" id="ARBA00023170"/>
    </source>
</evidence>
<evidence type="ECO:0000259" key="12">
    <source>
        <dbReference type="PROSITE" id="PS50262"/>
    </source>
</evidence>
<evidence type="ECO:0000256" key="2">
    <source>
        <dbReference type="ARBA" id="ARBA00022475"/>
    </source>
</evidence>
<keyword evidence="5 10" id="KW-0297">G-protein coupled receptor</keyword>
<feature type="compositionally biased region" description="Polar residues" evidence="11">
    <location>
        <begin position="431"/>
        <end position="445"/>
    </location>
</feature>
<dbReference type="PRINTS" id="PR00896">
    <property type="entry name" value="VASOPRESSINR"/>
</dbReference>
<reference evidence="14" key="1">
    <citation type="submission" date="2025-08" db="UniProtKB">
        <authorList>
            <consortium name="RefSeq"/>
        </authorList>
    </citation>
    <scope>IDENTIFICATION</scope>
</reference>
<dbReference type="Proteomes" id="UP000694888">
    <property type="component" value="Unplaced"/>
</dbReference>
<evidence type="ECO:0000256" key="1">
    <source>
        <dbReference type="ARBA" id="ARBA00004651"/>
    </source>
</evidence>
<keyword evidence="3 10" id="KW-0812">Transmembrane</keyword>
<feature type="transmembrane region" description="Helical" evidence="10">
    <location>
        <begin position="105"/>
        <end position="126"/>
    </location>
</feature>
<keyword evidence="7 10" id="KW-0675">Receptor</keyword>
<accession>A0ABM1ABB6</accession>
<protein>
    <submittedName>
        <fullName evidence="14">Isotocin receptor</fullName>
    </submittedName>
</protein>
<keyword evidence="8 10" id="KW-0325">Glycoprotein</keyword>
<evidence type="ECO:0000256" key="9">
    <source>
        <dbReference type="ARBA" id="ARBA00023224"/>
    </source>
</evidence>
<keyword evidence="6 10" id="KW-0472">Membrane</keyword>
<evidence type="ECO:0000256" key="5">
    <source>
        <dbReference type="ARBA" id="ARBA00023040"/>
    </source>
</evidence>
<feature type="transmembrane region" description="Helical" evidence="10">
    <location>
        <begin position="184"/>
        <end position="208"/>
    </location>
</feature>
<evidence type="ECO:0000256" key="4">
    <source>
        <dbReference type="ARBA" id="ARBA00022989"/>
    </source>
</evidence>
<feature type="compositionally biased region" description="Polar residues" evidence="11">
    <location>
        <begin position="413"/>
        <end position="423"/>
    </location>
</feature>
<keyword evidence="13" id="KW-1185">Reference proteome</keyword>
<dbReference type="SUPFAM" id="SSF81321">
    <property type="entry name" value="Family A G protein-coupled receptor-like"/>
    <property type="match status" value="1"/>
</dbReference>
<evidence type="ECO:0000313" key="13">
    <source>
        <dbReference type="Proteomes" id="UP000694888"/>
    </source>
</evidence>
<evidence type="ECO:0000256" key="3">
    <source>
        <dbReference type="ARBA" id="ARBA00022692"/>
    </source>
</evidence>
<feature type="transmembrane region" description="Helical" evidence="10">
    <location>
        <begin position="228"/>
        <end position="251"/>
    </location>
</feature>
<evidence type="ECO:0000256" key="8">
    <source>
        <dbReference type="ARBA" id="ARBA00023180"/>
    </source>
</evidence>